<organism evidence="1 2">
    <name type="scientific">Catharanthus roseus</name>
    <name type="common">Madagascar periwinkle</name>
    <name type="synonym">Vinca rosea</name>
    <dbReference type="NCBI Taxonomy" id="4058"/>
    <lineage>
        <taxon>Eukaryota</taxon>
        <taxon>Viridiplantae</taxon>
        <taxon>Streptophyta</taxon>
        <taxon>Embryophyta</taxon>
        <taxon>Tracheophyta</taxon>
        <taxon>Spermatophyta</taxon>
        <taxon>Magnoliopsida</taxon>
        <taxon>eudicotyledons</taxon>
        <taxon>Gunneridae</taxon>
        <taxon>Pentapetalae</taxon>
        <taxon>asterids</taxon>
        <taxon>lamiids</taxon>
        <taxon>Gentianales</taxon>
        <taxon>Apocynaceae</taxon>
        <taxon>Rauvolfioideae</taxon>
        <taxon>Vinceae</taxon>
        <taxon>Catharanthinae</taxon>
        <taxon>Catharanthus</taxon>
    </lineage>
</organism>
<protein>
    <submittedName>
        <fullName evidence="1">Uncharacterized protein</fullName>
    </submittedName>
</protein>
<evidence type="ECO:0000313" key="1">
    <source>
        <dbReference type="EMBL" id="KAI5652849.1"/>
    </source>
</evidence>
<dbReference type="EMBL" id="CM044707">
    <property type="protein sequence ID" value="KAI5652849.1"/>
    <property type="molecule type" value="Genomic_DNA"/>
</dbReference>
<gene>
    <name evidence="1" type="ORF">M9H77_30036</name>
</gene>
<reference evidence="2" key="1">
    <citation type="journal article" date="2023" name="Nat. Plants">
        <title>Single-cell RNA sequencing provides a high-resolution roadmap for understanding the multicellular compartmentation of specialized metabolism.</title>
        <authorList>
            <person name="Sun S."/>
            <person name="Shen X."/>
            <person name="Li Y."/>
            <person name="Li Y."/>
            <person name="Wang S."/>
            <person name="Li R."/>
            <person name="Zhang H."/>
            <person name="Shen G."/>
            <person name="Guo B."/>
            <person name="Wei J."/>
            <person name="Xu J."/>
            <person name="St-Pierre B."/>
            <person name="Chen S."/>
            <person name="Sun C."/>
        </authorList>
    </citation>
    <scope>NUCLEOTIDE SEQUENCE [LARGE SCALE GENOMIC DNA]</scope>
</reference>
<accession>A0ACB9ZWX3</accession>
<keyword evidence="2" id="KW-1185">Reference proteome</keyword>
<evidence type="ECO:0000313" key="2">
    <source>
        <dbReference type="Proteomes" id="UP001060085"/>
    </source>
</evidence>
<comment type="caution">
    <text evidence="1">The sequence shown here is derived from an EMBL/GenBank/DDBJ whole genome shotgun (WGS) entry which is preliminary data.</text>
</comment>
<name>A0ACB9ZWX3_CATRO</name>
<dbReference type="Proteomes" id="UP001060085">
    <property type="component" value="Linkage Group LG07"/>
</dbReference>
<sequence>MVGPRHKIGEEDRDLPPKVGPGRFRFKQYLGHISPALIVFITRYGEKRFSSKVLKENMDTNEAIEARSAAILEQGRESLPSSKALKIFEVDEVVAKQSVTIEHSFEDSNILVKIIEYCKRVLTQPPSGENDVGLKAFVSELFNDDE</sequence>
<proteinExistence type="predicted"/>